<dbReference type="Gene3D" id="1.10.10.10">
    <property type="entry name" value="Winged helix-like DNA-binding domain superfamily/Winged helix DNA-binding domain"/>
    <property type="match status" value="1"/>
</dbReference>
<sequence length="70" mass="7733">MKQPIISRSPEIMGGSAVFHGTRVPVQTLLDYLEAGESIDDFLEGFPLVTREHVIAFLEEAKTRMVEAAS</sequence>
<dbReference type="RefSeq" id="WP_079605767.1">
    <property type="nucleotide sequence ID" value="NZ_LT670817.1"/>
</dbReference>
<reference evidence="1 2" key="1">
    <citation type="submission" date="2016-11" db="EMBL/GenBank/DDBJ databases">
        <authorList>
            <person name="Jaros S."/>
            <person name="Januszkiewicz K."/>
            <person name="Wedrychowicz H."/>
        </authorList>
    </citation>
    <scope>NUCLEOTIDE SEQUENCE [LARGE SCALE GENOMIC DNA]</scope>
    <source>
        <strain evidence="1 2">GAS138</strain>
    </source>
</reference>
<dbReference type="InterPro" id="IPR007367">
    <property type="entry name" value="DUF433"/>
</dbReference>
<dbReference type="PANTHER" id="PTHR34849">
    <property type="entry name" value="SSL5025 PROTEIN"/>
    <property type="match status" value="1"/>
</dbReference>
<proteinExistence type="predicted"/>
<dbReference type="InterPro" id="IPR036388">
    <property type="entry name" value="WH-like_DNA-bd_sf"/>
</dbReference>
<organism evidence="1 2">
    <name type="scientific">Bradyrhizobium erythrophlei</name>
    <dbReference type="NCBI Taxonomy" id="1437360"/>
    <lineage>
        <taxon>Bacteria</taxon>
        <taxon>Pseudomonadati</taxon>
        <taxon>Pseudomonadota</taxon>
        <taxon>Alphaproteobacteria</taxon>
        <taxon>Hyphomicrobiales</taxon>
        <taxon>Nitrobacteraceae</taxon>
        <taxon>Bradyrhizobium</taxon>
    </lineage>
</organism>
<dbReference type="OrthoDB" id="9809529at2"/>
<dbReference type="EMBL" id="LT670817">
    <property type="protein sequence ID" value="SHI02817.1"/>
    <property type="molecule type" value="Genomic_DNA"/>
</dbReference>
<protein>
    <submittedName>
        <fullName evidence="1">Uncharacterized conserved protein, DUF433 family</fullName>
    </submittedName>
</protein>
<accession>A0A1M5XSN3</accession>
<evidence type="ECO:0000313" key="1">
    <source>
        <dbReference type="EMBL" id="SHI02817.1"/>
    </source>
</evidence>
<dbReference type="InterPro" id="IPR009057">
    <property type="entry name" value="Homeodomain-like_sf"/>
</dbReference>
<name>A0A1M5XSN3_9BRAD</name>
<dbReference type="PANTHER" id="PTHR34849:SF3">
    <property type="entry name" value="SSR2962 PROTEIN"/>
    <property type="match status" value="1"/>
</dbReference>
<dbReference type="Proteomes" id="UP000189796">
    <property type="component" value="Chromosome I"/>
</dbReference>
<evidence type="ECO:0000313" key="2">
    <source>
        <dbReference type="Proteomes" id="UP000189796"/>
    </source>
</evidence>
<gene>
    <name evidence="1" type="ORF">SAMN05443248_7590</name>
</gene>
<dbReference type="SUPFAM" id="SSF46689">
    <property type="entry name" value="Homeodomain-like"/>
    <property type="match status" value="1"/>
</dbReference>
<dbReference type="Pfam" id="PF04255">
    <property type="entry name" value="DUF433"/>
    <property type="match status" value="1"/>
</dbReference>
<dbReference type="AlphaFoldDB" id="A0A1M5XSN3"/>